<dbReference type="PANTHER" id="PTHR43022">
    <property type="entry name" value="PROTEIN SMF"/>
    <property type="match status" value="1"/>
</dbReference>
<keyword evidence="4" id="KW-1185">Reference proteome</keyword>
<evidence type="ECO:0000313" key="3">
    <source>
        <dbReference type="EMBL" id="THV17703.1"/>
    </source>
</evidence>
<comment type="caution">
    <text evidence="3">The sequence shown here is derived from an EMBL/GenBank/DDBJ whole genome shotgun (WGS) entry which is preliminary data.</text>
</comment>
<accession>A0A4S8NKZ4</accession>
<dbReference type="GO" id="GO:0009294">
    <property type="term" value="P:DNA-mediated transformation"/>
    <property type="evidence" value="ECO:0007669"/>
    <property type="project" value="InterPro"/>
</dbReference>
<dbReference type="SUPFAM" id="SSF102405">
    <property type="entry name" value="MCP/YpsA-like"/>
    <property type="match status" value="1"/>
</dbReference>
<organism evidence="3 4">
    <name type="scientific">Nocardioides caeni</name>
    <dbReference type="NCBI Taxonomy" id="574700"/>
    <lineage>
        <taxon>Bacteria</taxon>
        <taxon>Bacillati</taxon>
        <taxon>Actinomycetota</taxon>
        <taxon>Actinomycetes</taxon>
        <taxon>Propionibacteriales</taxon>
        <taxon>Nocardioidaceae</taxon>
        <taxon>Nocardioides</taxon>
    </lineage>
</organism>
<evidence type="ECO:0000313" key="4">
    <source>
        <dbReference type="Proteomes" id="UP000307087"/>
    </source>
</evidence>
<dbReference type="AlphaFoldDB" id="A0A4S8NKZ4"/>
<feature type="domain" description="Smf/DprA SLOG" evidence="2">
    <location>
        <begin position="79"/>
        <end position="297"/>
    </location>
</feature>
<dbReference type="NCBIfam" id="TIGR00732">
    <property type="entry name" value="dprA"/>
    <property type="match status" value="1"/>
</dbReference>
<proteinExistence type="inferred from homology"/>
<sequence>MRTPPSHEERLARATISMVAEPGDVRSLALTQEIGGIRFLEVLREHPDLRSQFAAAAGRLAEVEPERELARAEARGIRFVVPGDAEWPCQLDDLAGAGSLHERGAVPVGLWVRGPVRLDGLAGAVAVVGSRSSTSYGDQISSELAAVVAAAGRPVVSGGAFGIDYAAHRGAVSAGGQTVAVLACGVDRVYPEAHREMLRHLAEHHVVVSEAPPGAAPFRIRFLARNRLIAALTRGTVVVEAAIRSGALNTTTWADRLHRVVMGIPGPLTSVASEGVHQLIRSGAATLVTSGADVLELVGQSGEDVVAEVRAPVSVRDGLAVRTRQVLDAVPVETAASVSSIARVAGVAAEVAHVELGRLSTHRLVEPVGGGWRLVGDVAG</sequence>
<dbReference type="PANTHER" id="PTHR43022:SF1">
    <property type="entry name" value="PROTEIN SMF"/>
    <property type="match status" value="1"/>
</dbReference>
<reference evidence="3 4" key="1">
    <citation type="journal article" date="2009" name="Int. J. Syst. Evol. Microbiol.">
        <title>Nocardioides caeni sp. nov., isolated from wastewater.</title>
        <authorList>
            <person name="Yoon J.H."/>
            <person name="Kang S.J."/>
            <person name="Park S."/>
            <person name="Kim W."/>
            <person name="Oh T.K."/>
        </authorList>
    </citation>
    <scope>NUCLEOTIDE SEQUENCE [LARGE SCALE GENOMIC DNA]</scope>
    <source>
        <strain evidence="3 4">DSM 23134</strain>
    </source>
</reference>
<dbReference type="InterPro" id="IPR003488">
    <property type="entry name" value="DprA"/>
</dbReference>
<gene>
    <name evidence="3" type="primary">dprA</name>
    <name evidence="3" type="ORF">E9934_04310</name>
</gene>
<name>A0A4S8NKZ4_9ACTN</name>
<protein>
    <submittedName>
        <fullName evidence="3">DNA-protecting protein DprA</fullName>
    </submittedName>
</protein>
<dbReference type="EMBL" id="STGW01000002">
    <property type="protein sequence ID" value="THV17703.1"/>
    <property type="molecule type" value="Genomic_DNA"/>
</dbReference>
<dbReference type="OrthoDB" id="9785707at2"/>
<dbReference type="Pfam" id="PF02481">
    <property type="entry name" value="DNA_processg_A"/>
    <property type="match status" value="1"/>
</dbReference>
<dbReference type="Gene3D" id="3.40.50.450">
    <property type="match status" value="1"/>
</dbReference>
<comment type="similarity">
    <text evidence="1">Belongs to the DprA/Smf family.</text>
</comment>
<evidence type="ECO:0000259" key="2">
    <source>
        <dbReference type="Pfam" id="PF02481"/>
    </source>
</evidence>
<dbReference type="InterPro" id="IPR057666">
    <property type="entry name" value="DrpA_SLOG"/>
</dbReference>
<dbReference type="RefSeq" id="WP_136561639.1">
    <property type="nucleotide sequence ID" value="NZ_BAABLS010000001.1"/>
</dbReference>
<evidence type="ECO:0000256" key="1">
    <source>
        <dbReference type="ARBA" id="ARBA00006525"/>
    </source>
</evidence>
<dbReference type="Proteomes" id="UP000307087">
    <property type="component" value="Unassembled WGS sequence"/>
</dbReference>